<dbReference type="Gene3D" id="1.10.238.20">
    <property type="entry name" value="Pheromone/general odorant binding protein domain"/>
    <property type="match status" value="1"/>
</dbReference>
<evidence type="ECO:0000313" key="3">
    <source>
        <dbReference type="Proteomes" id="UP001353858"/>
    </source>
</evidence>
<accession>A0AAN7SR10</accession>
<dbReference type="SMART" id="SM00708">
    <property type="entry name" value="PhBP"/>
    <property type="match status" value="1"/>
</dbReference>
<organism evidence="2 3">
    <name type="scientific">Aquatica leii</name>
    <dbReference type="NCBI Taxonomy" id="1421715"/>
    <lineage>
        <taxon>Eukaryota</taxon>
        <taxon>Metazoa</taxon>
        <taxon>Ecdysozoa</taxon>
        <taxon>Arthropoda</taxon>
        <taxon>Hexapoda</taxon>
        <taxon>Insecta</taxon>
        <taxon>Pterygota</taxon>
        <taxon>Neoptera</taxon>
        <taxon>Endopterygota</taxon>
        <taxon>Coleoptera</taxon>
        <taxon>Polyphaga</taxon>
        <taxon>Elateriformia</taxon>
        <taxon>Elateroidea</taxon>
        <taxon>Lampyridae</taxon>
        <taxon>Luciolinae</taxon>
        <taxon>Aquatica</taxon>
    </lineage>
</organism>
<feature type="region of interest" description="Disordered" evidence="1">
    <location>
        <begin position="116"/>
        <end position="140"/>
    </location>
</feature>
<sequence length="320" mass="36436">MANENIQDYVTISTITLLKRKRGAVKHKLTCFKTYLNDIDVKFVNSEQLSPKCIAELKIRTDTFELINNEFEQIQNDIELVCLDNELEIQYNERSSFFDNYVSLLANARNILKGSDDGGSSVEGRRSSGCSSVGSGRSNVDQSSFQIHGVKLAFIDLPKFNGLMKANGDIDLDLGLDVVTFIPKRLGIKCIKNHKHELDKCEKSYETIPQEHLKEWGEVIKSINDVCIESNKTDKKLIKEMLGELKYSEDKALKCYWRCLHEKLGLFKPNGDIDLDLVLKVVTFIPKELGIKCIENQKHEMDKCEKSYKLAKCVIDEISV</sequence>
<dbReference type="CDD" id="cd23992">
    <property type="entry name" value="PBP_GOBP"/>
    <property type="match status" value="1"/>
</dbReference>
<reference evidence="3" key="1">
    <citation type="submission" date="2023-01" db="EMBL/GenBank/DDBJ databases">
        <title>Key to firefly adult light organ development and bioluminescence: homeobox transcription factors regulate luciferase expression and transportation to peroxisome.</title>
        <authorList>
            <person name="Fu X."/>
        </authorList>
    </citation>
    <scope>NUCLEOTIDE SEQUENCE [LARGE SCALE GENOMIC DNA]</scope>
</reference>
<gene>
    <name evidence="2" type="ORF">RN001_001794</name>
</gene>
<dbReference type="Proteomes" id="UP001353858">
    <property type="component" value="Unassembled WGS sequence"/>
</dbReference>
<dbReference type="InterPro" id="IPR006170">
    <property type="entry name" value="PBP/GOBP"/>
</dbReference>
<evidence type="ECO:0000256" key="1">
    <source>
        <dbReference type="SAM" id="MobiDB-lite"/>
    </source>
</evidence>
<name>A0AAN7SR10_9COLE</name>
<dbReference type="GO" id="GO:0005549">
    <property type="term" value="F:odorant binding"/>
    <property type="evidence" value="ECO:0007669"/>
    <property type="project" value="InterPro"/>
</dbReference>
<dbReference type="Pfam" id="PF01395">
    <property type="entry name" value="PBP_GOBP"/>
    <property type="match status" value="1"/>
</dbReference>
<dbReference type="InterPro" id="IPR036728">
    <property type="entry name" value="PBP_GOBP_sf"/>
</dbReference>
<dbReference type="EMBL" id="JARPUR010000001">
    <property type="protein sequence ID" value="KAK4885523.1"/>
    <property type="molecule type" value="Genomic_DNA"/>
</dbReference>
<feature type="compositionally biased region" description="Low complexity" evidence="1">
    <location>
        <begin position="118"/>
        <end position="138"/>
    </location>
</feature>
<proteinExistence type="predicted"/>
<protein>
    <submittedName>
        <fullName evidence="2">Uncharacterized protein</fullName>
    </submittedName>
</protein>
<dbReference type="SUPFAM" id="SSF47565">
    <property type="entry name" value="Insect pheromone/odorant-binding proteins"/>
    <property type="match status" value="1"/>
</dbReference>
<comment type="caution">
    <text evidence="2">The sequence shown here is derived from an EMBL/GenBank/DDBJ whole genome shotgun (WGS) entry which is preliminary data.</text>
</comment>
<dbReference type="AlphaFoldDB" id="A0AAN7SR10"/>
<evidence type="ECO:0000313" key="2">
    <source>
        <dbReference type="EMBL" id="KAK4885523.1"/>
    </source>
</evidence>
<keyword evidence="3" id="KW-1185">Reference proteome</keyword>